<name>A0A6C2YW96_9BACT</name>
<dbReference type="RefSeq" id="WP_162660292.1">
    <property type="nucleotide sequence ID" value="NZ_LR593887.1"/>
</dbReference>
<proteinExistence type="predicted"/>
<reference evidence="1" key="1">
    <citation type="submission" date="2019-04" db="EMBL/GenBank/DDBJ databases">
        <authorList>
            <consortium name="Science for Life Laboratories"/>
        </authorList>
    </citation>
    <scope>NUCLEOTIDE SEQUENCE</scope>
    <source>
        <strain evidence="1">MBLW1</strain>
    </source>
</reference>
<evidence type="ECO:0000313" key="1">
    <source>
        <dbReference type="EMBL" id="VIP05229.1"/>
    </source>
</evidence>
<dbReference type="EMBL" id="LR593887">
    <property type="protein sequence ID" value="VTS07814.1"/>
    <property type="molecule type" value="Genomic_DNA"/>
</dbReference>
<dbReference type="PANTHER" id="PTHR39186">
    <property type="entry name" value="DUF2071 FAMILY PROTEIN"/>
    <property type="match status" value="1"/>
</dbReference>
<dbReference type="KEGG" id="tim:GMBLW1_39640"/>
<evidence type="ECO:0000313" key="2">
    <source>
        <dbReference type="Proteomes" id="UP000464378"/>
    </source>
</evidence>
<dbReference type="Gene3D" id="2.40.400.10">
    <property type="entry name" value="Acetoacetate decarboxylase-like"/>
    <property type="match status" value="1"/>
</dbReference>
<dbReference type="PANTHER" id="PTHR39186:SF1">
    <property type="entry name" value="DUF2071 DOMAIN-CONTAINING PROTEIN"/>
    <property type="match status" value="1"/>
</dbReference>
<dbReference type="InterPro" id="IPR018644">
    <property type="entry name" value="DUF2071"/>
</dbReference>
<dbReference type="AlphaFoldDB" id="A0A6C2YW96"/>
<dbReference type="SUPFAM" id="SSF160104">
    <property type="entry name" value="Acetoacetate decarboxylase-like"/>
    <property type="match status" value="1"/>
</dbReference>
<keyword evidence="2" id="KW-1185">Reference proteome</keyword>
<dbReference type="Proteomes" id="UP000464378">
    <property type="component" value="Chromosome"/>
</dbReference>
<dbReference type="Pfam" id="PF09844">
    <property type="entry name" value="DUF2071"/>
    <property type="match status" value="1"/>
</dbReference>
<evidence type="ECO:0008006" key="3">
    <source>
        <dbReference type="Google" id="ProtNLM"/>
    </source>
</evidence>
<accession>A0A6C2YW96</accession>
<organism evidence="1">
    <name type="scientific">Tuwongella immobilis</name>
    <dbReference type="NCBI Taxonomy" id="692036"/>
    <lineage>
        <taxon>Bacteria</taxon>
        <taxon>Pseudomonadati</taxon>
        <taxon>Planctomycetota</taxon>
        <taxon>Planctomycetia</taxon>
        <taxon>Gemmatales</taxon>
        <taxon>Gemmataceae</taxon>
        <taxon>Tuwongella</taxon>
    </lineage>
</organism>
<dbReference type="InParanoid" id="A0A6C2YW96"/>
<dbReference type="InterPro" id="IPR023375">
    <property type="entry name" value="ADC_dom_sf"/>
</dbReference>
<gene>
    <name evidence="1" type="ORF">GMBLW1_39640</name>
</gene>
<protein>
    <recommendedName>
        <fullName evidence="3">DUF2071 domain-containing protein</fullName>
    </recommendedName>
</protein>
<sequence>MHPALSQLDHRPWPLPAKPWTWRQRWSHLLFAHWPVPAAVLQPLVPEPLVIQEFAGTSWVGIVPFEMSGVTRWPFPPMPGLSAFPELNLRLYVEYHGKPGVWFLSLDAANAIAVWAARTFFHLPYVHAKMSTQREGEWFHYHSQRYRIDPPLSQPVTVTARYRPIGPVRRAQPHTLEHFLLERYCLFARSPRGRWYCGEIHHHPWPVQSAEAELDAAQLAAASGIQLDGPPPQLHYCSGVEVAVWDLQRITEAPSGQ</sequence>
<dbReference type="EMBL" id="LR586016">
    <property type="protein sequence ID" value="VIP05229.1"/>
    <property type="molecule type" value="Genomic_DNA"/>
</dbReference>